<dbReference type="AlphaFoldDB" id="A0A371AW36"/>
<dbReference type="OrthoDB" id="9808843at2"/>
<dbReference type="GO" id="GO:0003723">
    <property type="term" value="F:RNA binding"/>
    <property type="evidence" value="ECO:0007669"/>
    <property type="project" value="InterPro"/>
</dbReference>
<name>A0A371AW36_9FIRM</name>
<dbReference type="InterPro" id="IPR005561">
    <property type="entry name" value="ANTAR"/>
</dbReference>
<dbReference type="RefSeq" id="WP_115481621.1">
    <property type="nucleotide sequence ID" value="NZ_QRCT01000019.1"/>
</dbReference>
<reference evidence="2 3" key="1">
    <citation type="submission" date="2018-07" db="EMBL/GenBank/DDBJ databases">
        <title>Anaerosacharophilus polymeroproducens gen. nov. sp. nov., an anaerobic bacterium isolated from salt field.</title>
        <authorList>
            <person name="Kim W."/>
            <person name="Yang S.-H."/>
            <person name="Oh J."/>
            <person name="Lee J.-H."/>
            <person name="Kwon K.K."/>
        </authorList>
    </citation>
    <scope>NUCLEOTIDE SEQUENCE [LARGE SCALE GENOMIC DNA]</scope>
    <source>
        <strain evidence="2 3">MCWD5</strain>
    </source>
</reference>
<proteinExistence type="predicted"/>
<dbReference type="InterPro" id="IPR011006">
    <property type="entry name" value="CheY-like_superfamily"/>
</dbReference>
<dbReference type="Gene3D" id="1.10.10.10">
    <property type="entry name" value="Winged helix-like DNA-binding domain superfamily/Winged helix DNA-binding domain"/>
    <property type="match status" value="1"/>
</dbReference>
<gene>
    <name evidence="2" type="ORF">DWV06_07805</name>
</gene>
<dbReference type="PROSITE" id="PS50921">
    <property type="entry name" value="ANTAR"/>
    <property type="match status" value="1"/>
</dbReference>
<organism evidence="2 3">
    <name type="scientific">Anaerosacchariphilus polymeriproducens</name>
    <dbReference type="NCBI Taxonomy" id="1812858"/>
    <lineage>
        <taxon>Bacteria</taxon>
        <taxon>Bacillati</taxon>
        <taxon>Bacillota</taxon>
        <taxon>Clostridia</taxon>
        <taxon>Lachnospirales</taxon>
        <taxon>Lachnospiraceae</taxon>
        <taxon>Anaerosacchariphilus</taxon>
    </lineage>
</organism>
<dbReference type="SUPFAM" id="SSF52172">
    <property type="entry name" value="CheY-like"/>
    <property type="match status" value="1"/>
</dbReference>
<dbReference type="EMBL" id="QRCT01000019">
    <property type="protein sequence ID" value="RDU23752.1"/>
    <property type="molecule type" value="Genomic_DNA"/>
</dbReference>
<sequence>MANIVVLFSKLENAKNIKNILVRSGFSVAAVCTTGAQAIQSADSLDDGILVCGYRYSDMLYSELRDYLPGNFEMLLVASKHLLNECLGTNIMSLTMPIQVHDLVSTVEMMEYNIERRKKKLRSKPKARNEKDKEILWEAKVLLMERNNMTEEEAHRYIQKSSMDNGVNLIETAQMVLSLMRS</sequence>
<dbReference type="SMART" id="SM01012">
    <property type="entry name" value="ANTAR"/>
    <property type="match status" value="1"/>
</dbReference>
<keyword evidence="3" id="KW-1185">Reference proteome</keyword>
<evidence type="ECO:0000259" key="1">
    <source>
        <dbReference type="PROSITE" id="PS50921"/>
    </source>
</evidence>
<evidence type="ECO:0000313" key="3">
    <source>
        <dbReference type="Proteomes" id="UP000255036"/>
    </source>
</evidence>
<feature type="domain" description="ANTAR" evidence="1">
    <location>
        <begin position="116"/>
        <end position="177"/>
    </location>
</feature>
<dbReference type="Proteomes" id="UP000255036">
    <property type="component" value="Unassembled WGS sequence"/>
</dbReference>
<evidence type="ECO:0000313" key="2">
    <source>
        <dbReference type="EMBL" id="RDU23752.1"/>
    </source>
</evidence>
<dbReference type="Pfam" id="PF03861">
    <property type="entry name" value="ANTAR"/>
    <property type="match status" value="1"/>
</dbReference>
<comment type="caution">
    <text evidence="2">The sequence shown here is derived from an EMBL/GenBank/DDBJ whole genome shotgun (WGS) entry which is preliminary data.</text>
</comment>
<dbReference type="InterPro" id="IPR036388">
    <property type="entry name" value="WH-like_DNA-bd_sf"/>
</dbReference>
<protein>
    <submittedName>
        <fullName evidence="2">ANTAR domain-containing protein</fullName>
    </submittedName>
</protein>
<accession>A0A371AW36</accession>